<sequence length="262" mass="29694">MDRVAAAPSRMPPNGHLTQIDRRSELAYTPSGHHSAKFWQRLAFVLIRKFIVFIEMLHASSGSGTMQTLYAAVFVVLLQTVLGTYPAEQTYGGQNQYVHVQQHSYGYYKKPAKYCYQCAYSPPKTYYDKKVVVEKVHYGHHKGGYQSGSYGYDNNKQHTGYGHEGGYTKKTYIPVARTVNGGWDKCLGSFDHYQAKDFGVDVWECNSNCYIRKDPNGDIFRGCYKGEYGVDPYRTGCSYQAGSLWCFCEGDKCNNQDIGYGH</sequence>
<accession>A0AAD9K1S9</accession>
<protein>
    <submittedName>
        <fullName evidence="1">Uncharacterized protein</fullName>
    </submittedName>
</protein>
<gene>
    <name evidence="1" type="ORF">LSH36_82g06015</name>
</gene>
<organism evidence="1 2">
    <name type="scientific">Paralvinella palmiformis</name>
    <dbReference type="NCBI Taxonomy" id="53620"/>
    <lineage>
        <taxon>Eukaryota</taxon>
        <taxon>Metazoa</taxon>
        <taxon>Spiralia</taxon>
        <taxon>Lophotrochozoa</taxon>
        <taxon>Annelida</taxon>
        <taxon>Polychaeta</taxon>
        <taxon>Sedentaria</taxon>
        <taxon>Canalipalpata</taxon>
        <taxon>Terebellida</taxon>
        <taxon>Terebelliformia</taxon>
        <taxon>Alvinellidae</taxon>
        <taxon>Paralvinella</taxon>
    </lineage>
</organism>
<evidence type="ECO:0000313" key="1">
    <source>
        <dbReference type="EMBL" id="KAK2163306.1"/>
    </source>
</evidence>
<name>A0AAD9K1S9_9ANNE</name>
<dbReference type="EMBL" id="JAODUP010000082">
    <property type="protein sequence ID" value="KAK2163306.1"/>
    <property type="molecule type" value="Genomic_DNA"/>
</dbReference>
<comment type="caution">
    <text evidence="1">The sequence shown here is derived from an EMBL/GenBank/DDBJ whole genome shotgun (WGS) entry which is preliminary data.</text>
</comment>
<dbReference type="AlphaFoldDB" id="A0AAD9K1S9"/>
<proteinExistence type="predicted"/>
<reference evidence="1" key="1">
    <citation type="journal article" date="2023" name="Mol. Biol. Evol.">
        <title>Third-Generation Sequencing Reveals the Adaptive Role of the Epigenome in Three Deep-Sea Polychaetes.</title>
        <authorList>
            <person name="Perez M."/>
            <person name="Aroh O."/>
            <person name="Sun Y."/>
            <person name="Lan Y."/>
            <person name="Juniper S.K."/>
            <person name="Young C.R."/>
            <person name="Angers B."/>
            <person name="Qian P.Y."/>
        </authorList>
    </citation>
    <scope>NUCLEOTIDE SEQUENCE</scope>
    <source>
        <strain evidence="1">P08H-3</strain>
    </source>
</reference>
<keyword evidence="2" id="KW-1185">Reference proteome</keyword>
<evidence type="ECO:0000313" key="2">
    <source>
        <dbReference type="Proteomes" id="UP001208570"/>
    </source>
</evidence>
<dbReference type="Proteomes" id="UP001208570">
    <property type="component" value="Unassembled WGS sequence"/>
</dbReference>